<name>A0A516KH49_9BACI</name>
<dbReference type="RefSeq" id="WP_143894559.1">
    <property type="nucleotide sequence ID" value="NZ_CP041666.1"/>
</dbReference>
<protein>
    <submittedName>
        <fullName evidence="2">Uncharacterized protein</fullName>
    </submittedName>
</protein>
<feature type="transmembrane region" description="Helical" evidence="1">
    <location>
        <begin position="114"/>
        <end position="135"/>
    </location>
</feature>
<dbReference type="Proteomes" id="UP000315215">
    <property type="component" value="Chromosome"/>
</dbReference>
<keyword evidence="1" id="KW-1133">Transmembrane helix</keyword>
<keyword evidence="1" id="KW-0812">Transmembrane</keyword>
<sequence length="155" mass="17643">MTIKSYTIYYLVSGLLYLYGVMVINIGLARSPIYPIGETISSTFSNCLVLISVCTSAAVVMQCSSYAYFTDKLVVHKTRLEHIFSYGSYILFGMVTPAYILFVMMITVSGESFLFLSFLISFVMMYVLTIQYVCFYKQPKEAVFSLFHPYMDNPV</sequence>
<accession>A0A516KH49</accession>
<dbReference type="KEGG" id="aqt:FN924_11345"/>
<organism evidence="2 3">
    <name type="scientific">Radiobacillus deserti</name>
    <dbReference type="NCBI Taxonomy" id="2594883"/>
    <lineage>
        <taxon>Bacteria</taxon>
        <taxon>Bacillati</taxon>
        <taxon>Bacillota</taxon>
        <taxon>Bacilli</taxon>
        <taxon>Bacillales</taxon>
        <taxon>Bacillaceae</taxon>
        <taxon>Radiobacillus</taxon>
    </lineage>
</organism>
<proteinExistence type="predicted"/>
<gene>
    <name evidence="2" type="ORF">FN924_11345</name>
</gene>
<feature type="transmembrane region" description="Helical" evidence="1">
    <location>
        <begin position="48"/>
        <end position="69"/>
    </location>
</feature>
<keyword evidence="1" id="KW-0472">Membrane</keyword>
<feature type="transmembrane region" description="Helical" evidence="1">
    <location>
        <begin position="89"/>
        <end position="108"/>
    </location>
</feature>
<dbReference type="AlphaFoldDB" id="A0A516KH49"/>
<dbReference type="EMBL" id="CP041666">
    <property type="protein sequence ID" value="QDP40728.1"/>
    <property type="molecule type" value="Genomic_DNA"/>
</dbReference>
<evidence type="ECO:0000313" key="3">
    <source>
        <dbReference type="Proteomes" id="UP000315215"/>
    </source>
</evidence>
<evidence type="ECO:0000256" key="1">
    <source>
        <dbReference type="SAM" id="Phobius"/>
    </source>
</evidence>
<reference evidence="2 3" key="1">
    <citation type="submission" date="2019-07" db="EMBL/GenBank/DDBJ databases">
        <authorList>
            <person name="Li J."/>
        </authorList>
    </citation>
    <scope>NUCLEOTIDE SEQUENCE [LARGE SCALE GENOMIC DNA]</scope>
    <source>
        <strain evidence="2 3">TKL69</strain>
    </source>
</reference>
<keyword evidence="3" id="KW-1185">Reference proteome</keyword>
<evidence type="ECO:0000313" key="2">
    <source>
        <dbReference type="EMBL" id="QDP40728.1"/>
    </source>
</evidence>
<feature type="transmembrane region" description="Helical" evidence="1">
    <location>
        <begin position="7"/>
        <end position="28"/>
    </location>
</feature>